<evidence type="ECO:0000313" key="2">
    <source>
        <dbReference type="EMBL" id="VDP35346.1"/>
    </source>
</evidence>
<reference evidence="4" key="2">
    <citation type="submission" date="2019-09" db="UniProtKB">
        <authorList>
            <consortium name="WormBaseParasite"/>
        </authorList>
    </citation>
    <scope>IDENTIFICATION</scope>
</reference>
<sequence>MALKRRVNKLKAIGIDYEFAAPSSASTPDNKKVAAAKEKAEDDVRSFILPSKLFIKLFASQKADATDVAAPLPVKRKMVVKTAKPKVTRVKGRMPPPKKAKKTRK</sequence>
<dbReference type="AlphaFoldDB" id="A0A183GJP5"/>
<proteinExistence type="predicted"/>
<evidence type="ECO:0000256" key="1">
    <source>
        <dbReference type="SAM" id="MobiDB-lite"/>
    </source>
</evidence>
<evidence type="ECO:0000313" key="4">
    <source>
        <dbReference type="WBParaSite" id="HPBE_0002290301-mRNA-1"/>
    </source>
</evidence>
<keyword evidence="3" id="KW-1185">Reference proteome</keyword>
<dbReference type="WBParaSite" id="HPBE_0002290301-mRNA-1">
    <property type="protein sequence ID" value="HPBE_0002290301-mRNA-1"/>
    <property type="gene ID" value="HPBE_0002290301"/>
</dbReference>
<protein>
    <submittedName>
        <fullName evidence="4">Histone H1</fullName>
    </submittedName>
</protein>
<organism evidence="3 4">
    <name type="scientific">Heligmosomoides polygyrus</name>
    <name type="common">Parasitic roundworm</name>
    <dbReference type="NCBI Taxonomy" id="6339"/>
    <lineage>
        <taxon>Eukaryota</taxon>
        <taxon>Metazoa</taxon>
        <taxon>Ecdysozoa</taxon>
        <taxon>Nematoda</taxon>
        <taxon>Chromadorea</taxon>
        <taxon>Rhabditida</taxon>
        <taxon>Rhabditina</taxon>
        <taxon>Rhabditomorpha</taxon>
        <taxon>Strongyloidea</taxon>
        <taxon>Heligmosomidae</taxon>
        <taxon>Heligmosomoides</taxon>
    </lineage>
</organism>
<name>A0A183GJP5_HELPZ</name>
<evidence type="ECO:0000313" key="3">
    <source>
        <dbReference type="Proteomes" id="UP000050761"/>
    </source>
</evidence>
<feature type="region of interest" description="Disordered" evidence="1">
    <location>
        <begin position="84"/>
        <end position="105"/>
    </location>
</feature>
<gene>
    <name evidence="2" type="ORF">HPBE_LOCUS22902</name>
</gene>
<accession>A0A3P8GWL0</accession>
<dbReference type="EMBL" id="UZAH01034476">
    <property type="protein sequence ID" value="VDP35346.1"/>
    <property type="molecule type" value="Genomic_DNA"/>
</dbReference>
<dbReference type="Proteomes" id="UP000050761">
    <property type="component" value="Unassembled WGS sequence"/>
</dbReference>
<accession>A0A183GJP5</accession>
<reference evidence="2 3" key="1">
    <citation type="submission" date="2018-11" db="EMBL/GenBank/DDBJ databases">
        <authorList>
            <consortium name="Pathogen Informatics"/>
        </authorList>
    </citation>
    <scope>NUCLEOTIDE SEQUENCE [LARGE SCALE GENOMIC DNA]</scope>
</reference>